<organism evidence="1 2">
    <name type="scientific">Hyalangium rubrum</name>
    <dbReference type="NCBI Taxonomy" id="3103134"/>
    <lineage>
        <taxon>Bacteria</taxon>
        <taxon>Pseudomonadati</taxon>
        <taxon>Myxococcota</taxon>
        <taxon>Myxococcia</taxon>
        <taxon>Myxococcales</taxon>
        <taxon>Cystobacterineae</taxon>
        <taxon>Archangiaceae</taxon>
        <taxon>Hyalangium</taxon>
    </lineage>
</organism>
<comment type="caution">
    <text evidence="1">The sequence shown here is derived from an EMBL/GenBank/DDBJ whole genome shotgun (WGS) entry which is preliminary data.</text>
</comment>
<dbReference type="EMBL" id="JAXIVS010000027">
    <property type="protein sequence ID" value="MDY7233058.1"/>
    <property type="molecule type" value="Genomic_DNA"/>
</dbReference>
<sequence length="214" mass="23117">MAGQSLATKILEGARDWVKRLPTALAADVAIDVGRKRVRLSHPRVEALSRQVLRDVKALELRDWASGGTVYDVRLSVSGWRLRVEATLERLELASGRYKMWLRTPGKVELEGSPAGSALLMGVLRAGAGQAAIRALAEKLLPPGIRWDGQVLEVDGKLPKEGVVSARLFESSTLAISAEHCAEGLWLSAEAWPGLIDLLQAAFGTDLPRKPPGT</sequence>
<dbReference type="RefSeq" id="WP_321551771.1">
    <property type="nucleotide sequence ID" value="NZ_JAXIVS010000027.1"/>
</dbReference>
<protein>
    <submittedName>
        <fullName evidence="1">Uncharacterized protein</fullName>
    </submittedName>
</protein>
<dbReference type="Proteomes" id="UP001291309">
    <property type="component" value="Unassembled WGS sequence"/>
</dbReference>
<evidence type="ECO:0000313" key="2">
    <source>
        <dbReference type="Proteomes" id="UP001291309"/>
    </source>
</evidence>
<proteinExistence type="predicted"/>
<reference evidence="1 2" key="1">
    <citation type="submission" date="2023-12" db="EMBL/GenBank/DDBJ databases">
        <title>the genome sequence of Hyalangium sp. s54d21.</title>
        <authorList>
            <person name="Zhang X."/>
        </authorList>
    </citation>
    <scope>NUCLEOTIDE SEQUENCE [LARGE SCALE GENOMIC DNA]</scope>
    <source>
        <strain evidence="2">s54d21</strain>
    </source>
</reference>
<keyword evidence="2" id="KW-1185">Reference proteome</keyword>
<name>A0ABU5HHW1_9BACT</name>
<gene>
    <name evidence="1" type="ORF">SYV04_42115</name>
</gene>
<evidence type="ECO:0000313" key="1">
    <source>
        <dbReference type="EMBL" id="MDY7233058.1"/>
    </source>
</evidence>
<accession>A0ABU5HHW1</accession>